<dbReference type="AlphaFoldDB" id="A0A9N9J8Q3"/>
<feature type="non-terminal residue" evidence="1">
    <location>
        <position position="86"/>
    </location>
</feature>
<dbReference type="EMBL" id="CAJVPZ010044262">
    <property type="protein sequence ID" value="CAG8767231.1"/>
    <property type="molecule type" value="Genomic_DNA"/>
</dbReference>
<feature type="non-terminal residue" evidence="1">
    <location>
        <position position="1"/>
    </location>
</feature>
<protein>
    <submittedName>
        <fullName evidence="1">13174_t:CDS:1</fullName>
    </submittedName>
</protein>
<name>A0A9N9J8Q3_9GLOM</name>
<accession>A0A9N9J8Q3</accession>
<comment type="caution">
    <text evidence="1">The sequence shown here is derived from an EMBL/GenBank/DDBJ whole genome shotgun (WGS) entry which is preliminary data.</text>
</comment>
<proteinExistence type="predicted"/>
<evidence type="ECO:0000313" key="2">
    <source>
        <dbReference type="Proteomes" id="UP000789396"/>
    </source>
</evidence>
<organism evidence="1 2">
    <name type="scientific">Racocetra fulgida</name>
    <dbReference type="NCBI Taxonomy" id="60492"/>
    <lineage>
        <taxon>Eukaryota</taxon>
        <taxon>Fungi</taxon>
        <taxon>Fungi incertae sedis</taxon>
        <taxon>Mucoromycota</taxon>
        <taxon>Glomeromycotina</taxon>
        <taxon>Glomeromycetes</taxon>
        <taxon>Diversisporales</taxon>
        <taxon>Gigasporaceae</taxon>
        <taxon>Racocetra</taxon>
    </lineage>
</organism>
<reference evidence="1" key="1">
    <citation type="submission" date="2021-06" db="EMBL/GenBank/DDBJ databases">
        <authorList>
            <person name="Kallberg Y."/>
            <person name="Tangrot J."/>
            <person name="Rosling A."/>
        </authorList>
    </citation>
    <scope>NUCLEOTIDE SEQUENCE</scope>
    <source>
        <strain evidence="1">IN212</strain>
    </source>
</reference>
<gene>
    <name evidence="1" type="ORF">RFULGI_LOCUS14790</name>
</gene>
<keyword evidence="2" id="KW-1185">Reference proteome</keyword>
<dbReference type="Proteomes" id="UP000789396">
    <property type="component" value="Unassembled WGS sequence"/>
</dbReference>
<sequence length="86" mass="10495">QYSSESLRELDIDWEEQLLDNIDWEDNVTEYLHDYITLYNLEDYKKYLQDNDNDLMNSDNNTEQNTQESNYLRANHNLLKDLMKNI</sequence>
<evidence type="ECO:0000313" key="1">
    <source>
        <dbReference type="EMBL" id="CAG8767231.1"/>
    </source>
</evidence>